<protein>
    <recommendedName>
        <fullName evidence="3">Exonuclease</fullName>
    </recommendedName>
</protein>
<dbReference type="EMBL" id="RSCL01000040">
    <property type="protein sequence ID" value="RUS95612.1"/>
    <property type="molecule type" value="Genomic_DNA"/>
</dbReference>
<comment type="caution">
    <text evidence="1">The sequence shown here is derived from an EMBL/GenBank/DDBJ whole genome shotgun (WGS) entry which is preliminary data.</text>
</comment>
<dbReference type="InterPro" id="IPR011604">
    <property type="entry name" value="PDDEXK-like_dom_sf"/>
</dbReference>
<dbReference type="OrthoDB" id="420529at2"/>
<evidence type="ECO:0008006" key="3">
    <source>
        <dbReference type="Google" id="ProtNLM"/>
    </source>
</evidence>
<dbReference type="Proteomes" id="UP000271624">
    <property type="component" value="Unassembled WGS sequence"/>
</dbReference>
<dbReference type="AlphaFoldDB" id="A0A3S1C5B0"/>
<organism evidence="1 2">
    <name type="scientific">Dulcicalothrix desertica PCC 7102</name>
    <dbReference type="NCBI Taxonomy" id="232991"/>
    <lineage>
        <taxon>Bacteria</taxon>
        <taxon>Bacillati</taxon>
        <taxon>Cyanobacteriota</taxon>
        <taxon>Cyanophyceae</taxon>
        <taxon>Nostocales</taxon>
        <taxon>Calotrichaceae</taxon>
        <taxon>Dulcicalothrix</taxon>
    </lineage>
</organism>
<dbReference type="PANTHER" id="PTHR31340:SF3">
    <property type="entry name" value="MITOCHONDRIAL GENOME MAINTENANCE EXONUCLEASE 1"/>
    <property type="match status" value="1"/>
</dbReference>
<sequence>METKLLPYYHGKPSWENGIGYLVDNRGVRLPGVTSILQATKSPLQKAQLVRWREKVGSTEADRIIKASKERGTIIHELVSKHLLGQPYSCPNLVRPYWEKLLPILDNIDNIRLVEGNLFHYYLGYAGRADCVANFLGIPSVIEFKSAERLKPLYDEPLQLAAYCGAVNRQYGLKLKNALVIVTTPDEASVTWFEPEQVINSWDLWKQKVDDFWQNSEASCMTAS</sequence>
<reference evidence="1" key="2">
    <citation type="journal article" date="2019" name="Genome Biol. Evol.">
        <title>Day and night: Metabolic profiles and evolutionary relationships of six axenic non-marine cyanobacteria.</title>
        <authorList>
            <person name="Will S.E."/>
            <person name="Henke P."/>
            <person name="Boedeker C."/>
            <person name="Huang S."/>
            <person name="Brinkmann H."/>
            <person name="Rohde M."/>
            <person name="Jarek M."/>
            <person name="Friedl T."/>
            <person name="Seufert S."/>
            <person name="Schumacher M."/>
            <person name="Overmann J."/>
            <person name="Neumann-Schaal M."/>
            <person name="Petersen J."/>
        </authorList>
    </citation>
    <scope>NUCLEOTIDE SEQUENCE [LARGE SCALE GENOMIC DNA]</scope>
    <source>
        <strain evidence="1">PCC 7102</strain>
    </source>
</reference>
<gene>
    <name evidence="1" type="ORF">DSM106972_089680</name>
</gene>
<proteinExistence type="predicted"/>
<keyword evidence="2" id="KW-1185">Reference proteome</keyword>
<name>A0A3S1C5B0_9CYAN</name>
<dbReference type="PANTHER" id="PTHR31340">
    <property type="entry name" value="MITOCHONDRIAL GENOME MAINTENANCE EXONUCLEASE 1"/>
    <property type="match status" value="1"/>
</dbReference>
<accession>A0A3S1C5B0</accession>
<dbReference type="RefSeq" id="WP_127086936.1">
    <property type="nucleotide sequence ID" value="NZ_RSCL01000040.1"/>
</dbReference>
<dbReference type="GO" id="GO:0008297">
    <property type="term" value="F:single-stranded DNA exodeoxyribonuclease activity"/>
    <property type="evidence" value="ECO:0007669"/>
    <property type="project" value="TreeGrafter"/>
</dbReference>
<evidence type="ECO:0000313" key="1">
    <source>
        <dbReference type="EMBL" id="RUS95612.1"/>
    </source>
</evidence>
<reference evidence="1" key="1">
    <citation type="submission" date="2018-12" db="EMBL/GenBank/DDBJ databases">
        <authorList>
            <person name="Will S."/>
            <person name="Neumann-Schaal M."/>
            <person name="Henke P."/>
        </authorList>
    </citation>
    <scope>NUCLEOTIDE SEQUENCE</scope>
    <source>
        <strain evidence="1">PCC 7102</strain>
    </source>
</reference>
<dbReference type="Gene3D" id="3.90.320.10">
    <property type="match status" value="1"/>
</dbReference>
<evidence type="ECO:0000313" key="2">
    <source>
        <dbReference type="Proteomes" id="UP000271624"/>
    </source>
</evidence>